<feature type="non-terminal residue" evidence="2">
    <location>
        <position position="1"/>
    </location>
</feature>
<keyword evidence="2" id="KW-0540">Nuclease</keyword>
<proteinExistence type="predicted"/>
<keyword evidence="2" id="KW-0255">Endonuclease</keyword>
<protein>
    <submittedName>
        <fullName evidence="2">Restriction endonuclease</fullName>
    </submittedName>
</protein>
<reference evidence="2 3" key="1">
    <citation type="submission" date="2017-09" db="EMBL/GenBank/DDBJ databases">
        <title>Depth-based differentiation of microbial function through sediment-hosted aquifers and enrichment of novel symbionts in the deep terrestrial subsurface.</title>
        <authorList>
            <person name="Probst A.J."/>
            <person name="Ladd B."/>
            <person name="Jarett J.K."/>
            <person name="Geller-Mcgrath D.E."/>
            <person name="Sieber C.M."/>
            <person name="Emerson J.B."/>
            <person name="Anantharaman K."/>
            <person name="Thomas B.C."/>
            <person name="Malmstrom R."/>
            <person name="Stieglmeier M."/>
            <person name="Klingl A."/>
            <person name="Woyke T."/>
            <person name="Ryan C.M."/>
            <person name="Banfield J.F."/>
        </authorList>
    </citation>
    <scope>NUCLEOTIDE SEQUENCE [LARGE SCALE GENOMIC DNA]</scope>
    <source>
        <strain evidence="2">CG10_big_fil_rev_8_21_14_0_10_42_12</strain>
    </source>
</reference>
<dbReference type="Proteomes" id="UP000231333">
    <property type="component" value="Unassembled WGS sequence"/>
</dbReference>
<dbReference type="EMBL" id="PCXL01000020">
    <property type="protein sequence ID" value="PIR37545.1"/>
    <property type="molecule type" value="Genomic_DNA"/>
</dbReference>
<organism evidence="2 3">
    <name type="scientific">Candidatus Zambryskibacteria bacterium CG10_big_fil_rev_8_21_14_0_10_42_12</name>
    <dbReference type="NCBI Taxonomy" id="1975115"/>
    <lineage>
        <taxon>Bacteria</taxon>
        <taxon>Candidatus Zambryskiibacteriota</taxon>
    </lineage>
</organism>
<evidence type="ECO:0000313" key="2">
    <source>
        <dbReference type="EMBL" id="PIR37545.1"/>
    </source>
</evidence>
<accession>A0A2H0QVD2</accession>
<keyword evidence="2" id="KW-0378">Hydrolase</keyword>
<name>A0A2H0QVD2_9BACT</name>
<gene>
    <name evidence="2" type="ORF">COV34_03100</name>
</gene>
<sequence>SREDLKSYAENLRSYRRKLQELEIHFESQNTDKIREYIEALRNIHQSSNKKSVELEKLATLAINALNDAIEIQPNYPVGDDNEPTFTAPAGKPDIECFYQTFNSVCEVTMLTDRSQWYNEGQPVMRHVRDFEETYPEKGVYCLFVAPRLHQDTVETFWVAVKHGYRGETQKIIPLSITQIIRLLEILVEIKESGRRLEHDKISALYEEILAITNEVDDSAEWIARIPSAIDAWREEIFAR</sequence>
<comment type="caution">
    <text evidence="2">The sequence shown here is derived from an EMBL/GenBank/DDBJ whole genome shotgun (WGS) entry which is preliminary data.</text>
</comment>
<dbReference type="InterPro" id="IPR018573">
    <property type="entry name" value="Restrct_endonuc_II_AlwI"/>
</dbReference>
<evidence type="ECO:0000256" key="1">
    <source>
        <dbReference type="SAM" id="Coils"/>
    </source>
</evidence>
<dbReference type="GO" id="GO:0004519">
    <property type="term" value="F:endonuclease activity"/>
    <property type="evidence" value="ECO:0007669"/>
    <property type="project" value="UniProtKB-KW"/>
</dbReference>
<dbReference type="Pfam" id="PF09491">
    <property type="entry name" value="RE_AlwI"/>
    <property type="match status" value="1"/>
</dbReference>
<dbReference type="Gene3D" id="3.40.91.50">
    <property type="match status" value="1"/>
</dbReference>
<evidence type="ECO:0000313" key="3">
    <source>
        <dbReference type="Proteomes" id="UP000231333"/>
    </source>
</evidence>
<feature type="coiled-coil region" evidence="1">
    <location>
        <begin position="5"/>
        <end position="32"/>
    </location>
</feature>
<keyword evidence="1" id="KW-0175">Coiled coil</keyword>
<dbReference type="AlphaFoldDB" id="A0A2H0QVD2"/>